<sequence length="633" mass="74551">MSTTRRIYAGTREERRESSKFHSHRRIVSRKSSSSSSSVEMSTKPLQSIEEEKQRLMNVLACMSAEEKYRKLPDDVYGLQHDNTSDTHHFEEEKSDSLSETPSLEEEHPFPKHRPQNPSIPSKYEHYPFVKKERRDREAISYKERDRPRESLNMKAETRERRIERRTKGRIEERRREEEKEEEEQKDTSAKQASHESRWADVRKRMEEWKQQRMRIKNERLERRKRESEHAKDKSISSSTPSAIHTNERGKSSSTSQKSIPYNYKEREREREKEREPHASHSQAHSTHSHSDSHQTHHPHHPPRQSFPGHPSGTKISSPYRRRQYYSHQQPSHQEHEEYEHEYSYDPNERHGVSEISHSHTDSIHNEEEIGAISAVIREPSPPRQEEGLISTGVLEATGAYISTNDSIIRTHSTKVPPARMYGMINDGILEMREGAGVVDGSQVSDYHYDLISGQISPYDIAEKRGVEREAIYGDSIKRNNEKEEEESDGVDFFATLEGTHESESESESERRRIRIAEEIRREEEEEEKKRVQARTRKTDIQEEKFFSRSKNNVRREKKKKEREIVERKSSQKTFHRFLTSPSSKQEEEGRFSDKDVSKITKKSDDIDYHQIQHSERIEKDHTVPRDSTAPRS</sequence>
<protein>
    <submittedName>
        <fullName evidence="2">Uncharacterized protein</fullName>
    </submittedName>
</protein>
<feature type="compositionally biased region" description="Basic and acidic residues" evidence="1">
    <location>
        <begin position="83"/>
        <end position="97"/>
    </location>
</feature>
<gene>
    <name evidence="2" type="ORF">ADUPG1_006792</name>
</gene>
<feature type="compositionally biased region" description="Polar residues" evidence="1">
    <location>
        <begin position="236"/>
        <end position="245"/>
    </location>
</feature>
<feature type="region of interest" description="Disordered" evidence="1">
    <location>
        <begin position="1"/>
        <end position="51"/>
    </location>
</feature>
<dbReference type="Proteomes" id="UP001057375">
    <property type="component" value="Unassembled WGS sequence"/>
</dbReference>
<feature type="compositionally biased region" description="Basic and acidic residues" evidence="1">
    <location>
        <begin position="264"/>
        <end position="279"/>
    </location>
</feature>
<feature type="compositionally biased region" description="Basic and acidic residues" evidence="1">
    <location>
        <begin position="11"/>
        <end position="20"/>
    </location>
</feature>
<feature type="compositionally biased region" description="Basic and acidic residues" evidence="1">
    <location>
        <begin position="585"/>
        <end position="625"/>
    </location>
</feature>
<feature type="compositionally biased region" description="Basic and acidic residues" evidence="1">
    <location>
        <begin position="499"/>
        <end position="512"/>
    </location>
</feature>
<proteinExistence type="predicted"/>
<feature type="compositionally biased region" description="Basic residues" evidence="1">
    <location>
        <begin position="552"/>
        <end position="561"/>
    </location>
</feature>
<feature type="compositionally biased region" description="Basic and acidic residues" evidence="1">
    <location>
        <begin position="186"/>
        <end position="201"/>
    </location>
</feature>
<feature type="region of interest" description="Disordered" evidence="1">
    <location>
        <begin position="76"/>
        <end position="201"/>
    </location>
</feature>
<evidence type="ECO:0000256" key="1">
    <source>
        <dbReference type="SAM" id="MobiDB-lite"/>
    </source>
</evidence>
<feature type="compositionally biased region" description="Basic and acidic residues" evidence="1">
    <location>
        <begin position="213"/>
        <end position="235"/>
    </location>
</feature>
<comment type="caution">
    <text evidence="2">The sequence shown here is derived from an EMBL/GenBank/DDBJ whole genome shotgun (WGS) entry which is preliminary data.</text>
</comment>
<feature type="region of interest" description="Disordered" evidence="1">
    <location>
        <begin position="542"/>
        <end position="633"/>
    </location>
</feature>
<feature type="region of interest" description="Disordered" evidence="1">
    <location>
        <begin position="478"/>
        <end position="512"/>
    </location>
</feature>
<organism evidence="2 3">
    <name type="scientific">Aduncisulcus paluster</name>
    <dbReference type="NCBI Taxonomy" id="2918883"/>
    <lineage>
        <taxon>Eukaryota</taxon>
        <taxon>Metamonada</taxon>
        <taxon>Carpediemonas-like organisms</taxon>
        <taxon>Aduncisulcus</taxon>
    </lineage>
</organism>
<reference evidence="2" key="1">
    <citation type="submission" date="2022-03" db="EMBL/GenBank/DDBJ databases">
        <title>Draft genome sequence of Aduncisulcus paluster, a free-living microaerophilic Fornicata.</title>
        <authorList>
            <person name="Yuyama I."/>
            <person name="Kume K."/>
            <person name="Tamura T."/>
            <person name="Inagaki Y."/>
            <person name="Hashimoto T."/>
        </authorList>
    </citation>
    <scope>NUCLEOTIDE SEQUENCE</scope>
    <source>
        <strain evidence="2">NY0171</strain>
    </source>
</reference>
<feature type="compositionally biased region" description="Basic and acidic residues" evidence="1">
    <location>
        <begin position="169"/>
        <end position="178"/>
    </location>
</feature>
<accession>A0ABQ5KJL0</accession>
<keyword evidence="3" id="KW-1185">Reference proteome</keyword>
<feature type="compositionally biased region" description="Basic and acidic residues" evidence="1">
    <location>
        <begin position="333"/>
        <end position="362"/>
    </location>
</feature>
<name>A0ABQ5KJL0_9EUKA</name>
<feature type="non-terminal residue" evidence="2">
    <location>
        <position position="633"/>
    </location>
</feature>
<feature type="region of interest" description="Disordered" evidence="1">
    <location>
        <begin position="213"/>
        <end position="362"/>
    </location>
</feature>
<feature type="compositionally biased region" description="Basic and acidic residues" evidence="1">
    <location>
        <begin position="123"/>
        <end position="163"/>
    </location>
</feature>
<evidence type="ECO:0000313" key="2">
    <source>
        <dbReference type="EMBL" id="GKT32708.1"/>
    </source>
</evidence>
<evidence type="ECO:0000313" key="3">
    <source>
        <dbReference type="Proteomes" id="UP001057375"/>
    </source>
</evidence>
<dbReference type="EMBL" id="BQXS01010039">
    <property type="protein sequence ID" value="GKT32708.1"/>
    <property type="molecule type" value="Genomic_DNA"/>
</dbReference>